<evidence type="ECO:0000313" key="2">
    <source>
        <dbReference type="Proteomes" id="UP000041254"/>
    </source>
</evidence>
<dbReference type="EMBL" id="CDMY01000554">
    <property type="protein sequence ID" value="CEM22678.1"/>
    <property type="molecule type" value="Genomic_DNA"/>
</dbReference>
<dbReference type="OrthoDB" id="272672at2759"/>
<dbReference type="OMA" id="YEVKRET"/>
<protein>
    <submittedName>
        <fullName evidence="1">Uncharacterized protein</fullName>
    </submittedName>
</protein>
<evidence type="ECO:0000313" key="1">
    <source>
        <dbReference type="EMBL" id="CEM22678.1"/>
    </source>
</evidence>
<proteinExistence type="predicted"/>
<reference evidence="1 2" key="1">
    <citation type="submission" date="2014-11" db="EMBL/GenBank/DDBJ databases">
        <authorList>
            <person name="Zhu J."/>
            <person name="Qi W."/>
            <person name="Song R."/>
        </authorList>
    </citation>
    <scope>NUCLEOTIDE SEQUENCE [LARGE SCALE GENOMIC DNA]</scope>
</reference>
<dbReference type="InParanoid" id="A0A0G4G360"/>
<dbReference type="VEuPathDB" id="CryptoDB:Vbra_21930"/>
<dbReference type="Proteomes" id="UP000041254">
    <property type="component" value="Unassembled WGS sequence"/>
</dbReference>
<name>A0A0G4G360_VITBC</name>
<sequence length="385" mass="43092">MAPKKKGGKKGGKITGTPDVVKFKGTPDFAYIKELADLQGKVPLVSTALEGDGVRLLARFLNLLGMLGEYVSISPENKSYRFQNHHKYLFPIPQYEPLGYSVSVVVAAQALATSPTVDFNGQSFNFSNELNSHGIKFLKAFDDVALRITSLIEPSVKSDFGDGLKNFRGRLREVLEEFDQLFVGFESAYSKELLTIHNQVFEPIDKIMSIETALTKAEDRGDMTSKQTQESEIVAALEVVTNKVLPETASKPLPPDCVEMAEACLFYDIRIPPVLVNAAKWVVKDFIEVRLYLTELPLKRMHPHFQDNPVLIRVLRNFHRSVMGAAEALQHARRLPKISAAKIGCNGSWMTKKLIQPEIYRIRRQMREMGKEKEQVTPEAIAAAA</sequence>
<dbReference type="PhylomeDB" id="A0A0G4G360"/>
<keyword evidence="2" id="KW-1185">Reference proteome</keyword>
<accession>A0A0G4G360</accession>
<gene>
    <name evidence="1" type="ORF">Vbra_21930</name>
</gene>
<dbReference type="AlphaFoldDB" id="A0A0G4G360"/>
<organism evidence="1 2">
    <name type="scientific">Vitrella brassicaformis (strain CCMP3155)</name>
    <dbReference type="NCBI Taxonomy" id="1169540"/>
    <lineage>
        <taxon>Eukaryota</taxon>
        <taxon>Sar</taxon>
        <taxon>Alveolata</taxon>
        <taxon>Colpodellida</taxon>
        <taxon>Vitrellaceae</taxon>
        <taxon>Vitrella</taxon>
    </lineage>
</organism>